<evidence type="ECO:0000313" key="1">
    <source>
        <dbReference type="EMBL" id="MCT2594249.1"/>
    </source>
</evidence>
<dbReference type="Proteomes" id="UP001156389">
    <property type="component" value="Unassembled WGS sequence"/>
</dbReference>
<comment type="caution">
    <text evidence="1">The sequence shown here is derived from an EMBL/GenBank/DDBJ whole genome shotgun (WGS) entry which is preliminary data.</text>
</comment>
<name>A0ABT2K441_9ACTN</name>
<dbReference type="EMBL" id="JAJAGO010000019">
    <property type="protein sequence ID" value="MCT2594249.1"/>
    <property type="molecule type" value="Genomic_DNA"/>
</dbReference>
<sequence>MSARDELFEAMTPTYATQYAPGEAESANAMLDAYRDEILREAADVLDARSPDPNPLASIFKPYVGRQMTEELRRMAAE</sequence>
<accession>A0ABT2K441</accession>
<proteinExistence type="predicted"/>
<protein>
    <submittedName>
        <fullName evidence="1">Uncharacterized protein</fullName>
    </submittedName>
</protein>
<reference evidence="1 2" key="1">
    <citation type="submission" date="2021-10" db="EMBL/GenBank/DDBJ databases">
        <title>Streptomyces gossypii sp. nov., isolated from soil collected from cotton field.</title>
        <authorList>
            <person name="Ge X."/>
            <person name="Chen X."/>
            <person name="Liu W."/>
        </authorList>
    </citation>
    <scope>NUCLEOTIDE SEQUENCE [LARGE SCALE GENOMIC DNA]</scope>
    <source>
        <strain evidence="1 2">N2-109</strain>
    </source>
</reference>
<keyword evidence="2" id="KW-1185">Reference proteome</keyword>
<evidence type="ECO:0000313" key="2">
    <source>
        <dbReference type="Proteomes" id="UP001156389"/>
    </source>
</evidence>
<gene>
    <name evidence="1" type="ORF">LHJ74_30815</name>
</gene>
<organism evidence="1 2">
    <name type="scientific">Streptomyces gossypii</name>
    <dbReference type="NCBI Taxonomy" id="2883101"/>
    <lineage>
        <taxon>Bacteria</taxon>
        <taxon>Bacillati</taxon>
        <taxon>Actinomycetota</taxon>
        <taxon>Actinomycetes</taxon>
        <taxon>Kitasatosporales</taxon>
        <taxon>Streptomycetaceae</taxon>
        <taxon>Streptomyces</taxon>
    </lineage>
</organism>
<dbReference type="RefSeq" id="WP_260221569.1">
    <property type="nucleotide sequence ID" value="NZ_JAJAGO010000019.1"/>
</dbReference>